<dbReference type="GO" id="GO:0008270">
    <property type="term" value="F:zinc ion binding"/>
    <property type="evidence" value="ECO:0007669"/>
    <property type="project" value="UniProtKB-KW"/>
</dbReference>
<gene>
    <name evidence="9" type="primary">RPAIN</name>
</gene>
<feature type="domain" description="RPA-interacting protein central" evidence="7">
    <location>
        <begin position="59"/>
        <end position="132"/>
    </location>
</feature>
<feature type="domain" description="RPA-interacting protein N-terminal" evidence="6">
    <location>
        <begin position="7"/>
        <end position="46"/>
    </location>
</feature>
<accession>A0A8C3IXR6</accession>
<proteinExistence type="predicted"/>
<dbReference type="GO" id="GO:0016605">
    <property type="term" value="C:PML body"/>
    <property type="evidence" value="ECO:0007669"/>
    <property type="project" value="TreeGrafter"/>
</dbReference>
<evidence type="ECO:0000256" key="2">
    <source>
        <dbReference type="ARBA" id="ARBA00022723"/>
    </source>
</evidence>
<evidence type="ECO:0000256" key="1">
    <source>
        <dbReference type="ARBA" id="ARBA00004123"/>
    </source>
</evidence>
<evidence type="ECO:0000256" key="5">
    <source>
        <dbReference type="ARBA" id="ARBA00023242"/>
    </source>
</evidence>
<keyword evidence="2" id="KW-0479">Metal-binding</keyword>
<dbReference type="InterPro" id="IPR028155">
    <property type="entry name" value="RPA_interact_central"/>
</dbReference>
<evidence type="ECO:0000259" key="7">
    <source>
        <dbReference type="Pfam" id="PF14767"/>
    </source>
</evidence>
<keyword evidence="3" id="KW-0863">Zinc-finger</keyword>
<protein>
    <submittedName>
        <fullName evidence="9">RPA interacting protein</fullName>
    </submittedName>
</protein>
<evidence type="ECO:0000259" key="8">
    <source>
        <dbReference type="Pfam" id="PF14768"/>
    </source>
</evidence>
<reference evidence="9" key="1">
    <citation type="journal article" date="2015" name="Genome Biol. Evol.">
        <title>Physical Mapping and Refinement of the Painted Turtle Genome (Chrysemys picta) Inform Amniote Genome Evolution and Challenge Turtle-Bird Chromosomal Conservation.</title>
        <authorList>
            <person name="Badenhorst D."/>
            <person name="Hillier L.W."/>
            <person name="Literman R."/>
            <person name="Montiel E.E."/>
            <person name="Radhakrishnan S."/>
            <person name="Shen Y."/>
            <person name="Minx P."/>
            <person name="Janes D.E."/>
            <person name="Warren W.C."/>
            <person name="Edwards S.V."/>
            <person name="Valenzuela N."/>
        </authorList>
    </citation>
    <scope>NUCLEOTIDE SEQUENCE [LARGE SCALE GENOMIC DNA]</scope>
</reference>
<sequence length="316" mass="36303">MEALGQRHRSLYKGAAAPPWKETYRRRCVERLKNSRAKLLDRYRQAGENVHCNARGALLVQEVMEEEWQALQSVNVSLPSLRRKEALSQVLEDPDELAVLEEIQQELISQEQLTIEEYERSLQFDQECLNAMLDSLDAGNKIICPVCKRNNLTVMSHLVLCQCGLYISTQGMTEQKLRSLLEESVTEHGHQCLHNPEFSFTSGMEGEANLLMSCPVSLNCHGSLREASPFMCASPCSRQKQINLFNLKVKLLPFQPCPPTPPHPFREAAGFAKAWHFYEEHDSRVSFHFLIWLLVLYMYDMQYVFPCHVTQMELLG</sequence>
<keyword evidence="10" id="KW-1185">Reference proteome</keyword>
<keyword evidence="4" id="KW-0862">Zinc</keyword>
<dbReference type="PANTHER" id="PTHR31742:SF1">
    <property type="entry name" value="RPA-INTERACTING PROTEIN"/>
    <property type="match status" value="1"/>
</dbReference>
<dbReference type="InterPro" id="IPR028159">
    <property type="entry name" value="RPA_interact_C_dom"/>
</dbReference>
<evidence type="ECO:0000256" key="4">
    <source>
        <dbReference type="ARBA" id="ARBA00022833"/>
    </source>
</evidence>
<evidence type="ECO:0000256" key="3">
    <source>
        <dbReference type="ARBA" id="ARBA00022771"/>
    </source>
</evidence>
<reference evidence="9" key="2">
    <citation type="submission" date="2025-08" db="UniProtKB">
        <authorList>
            <consortium name="Ensembl"/>
        </authorList>
    </citation>
    <scope>IDENTIFICATION</scope>
</reference>
<name>A0A8C3IXR6_CHRPI</name>
<dbReference type="Proteomes" id="UP000694380">
    <property type="component" value="Chromosome 6"/>
</dbReference>
<feature type="domain" description="RPA-interacting protein C-terminal" evidence="8">
    <location>
        <begin position="143"/>
        <end position="216"/>
    </location>
</feature>
<dbReference type="AlphaFoldDB" id="A0A8C3IXR6"/>
<organism evidence="9 10">
    <name type="scientific">Chrysemys picta bellii</name>
    <name type="common">Western painted turtle</name>
    <name type="synonym">Emys bellii</name>
    <dbReference type="NCBI Taxonomy" id="8478"/>
    <lineage>
        <taxon>Eukaryota</taxon>
        <taxon>Metazoa</taxon>
        <taxon>Chordata</taxon>
        <taxon>Craniata</taxon>
        <taxon>Vertebrata</taxon>
        <taxon>Euteleostomi</taxon>
        <taxon>Archelosauria</taxon>
        <taxon>Testudinata</taxon>
        <taxon>Testudines</taxon>
        <taxon>Cryptodira</taxon>
        <taxon>Durocryptodira</taxon>
        <taxon>Testudinoidea</taxon>
        <taxon>Emydidae</taxon>
        <taxon>Chrysemys</taxon>
    </lineage>
</organism>
<evidence type="ECO:0000313" key="9">
    <source>
        <dbReference type="Ensembl" id="ENSCPBP00000040347.1"/>
    </source>
</evidence>
<comment type="subcellular location">
    <subcellularLocation>
        <location evidence="1">Nucleus</location>
    </subcellularLocation>
</comment>
<keyword evidence="5" id="KW-0539">Nucleus</keyword>
<dbReference type="GO" id="GO:0006606">
    <property type="term" value="P:protein import into nucleus"/>
    <property type="evidence" value="ECO:0007669"/>
    <property type="project" value="Ensembl"/>
</dbReference>
<dbReference type="Ensembl" id="ENSCPBT00000047274.1">
    <property type="protein sequence ID" value="ENSCPBP00000040347.1"/>
    <property type="gene ID" value="ENSCPBG00000027743.1"/>
</dbReference>
<dbReference type="GeneTree" id="ENSGT00390000006416"/>
<evidence type="ECO:0000313" key="10">
    <source>
        <dbReference type="Proteomes" id="UP000694380"/>
    </source>
</evidence>
<evidence type="ECO:0000259" key="6">
    <source>
        <dbReference type="Pfam" id="PF14766"/>
    </source>
</evidence>
<dbReference type="InterPro" id="IPR028158">
    <property type="entry name" value="RPA_interact_N_dom"/>
</dbReference>
<dbReference type="Pfam" id="PF14768">
    <property type="entry name" value="RPA_interact_C"/>
    <property type="match status" value="1"/>
</dbReference>
<reference evidence="9" key="3">
    <citation type="submission" date="2025-09" db="UniProtKB">
        <authorList>
            <consortium name="Ensembl"/>
        </authorList>
    </citation>
    <scope>IDENTIFICATION</scope>
</reference>
<dbReference type="InterPro" id="IPR028156">
    <property type="entry name" value="RIP"/>
</dbReference>
<dbReference type="PANTHER" id="PTHR31742">
    <property type="entry name" value="RPA-INTERACTING PROTEIN RPAIN"/>
    <property type="match status" value="1"/>
</dbReference>
<dbReference type="Pfam" id="PF14766">
    <property type="entry name" value="RPA_interact_N"/>
    <property type="match status" value="1"/>
</dbReference>
<dbReference type="Pfam" id="PF14767">
    <property type="entry name" value="RPA_interact_M"/>
    <property type="match status" value="1"/>
</dbReference>
<dbReference type="GO" id="GO:0001650">
    <property type="term" value="C:fibrillar center"/>
    <property type="evidence" value="ECO:0007669"/>
    <property type="project" value="Ensembl"/>
</dbReference>